<feature type="transmembrane region" description="Helical" evidence="6">
    <location>
        <begin position="12"/>
        <end position="36"/>
    </location>
</feature>
<feature type="transmembrane region" description="Helical" evidence="6">
    <location>
        <begin position="48"/>
        <end position="73"/>
    </location>
</feature>
<dbReference type="PANTHER" id="PTHR23504:SF15">
    <property type="entry name" value="MAJOR FACILITATOR SUPERFAMILY (MFS) PROFILE DOMAIN-CONTAINING PROTEIN"/>
    <property type="match status" value="1"/>
</dbReference>
<keyword evidence="9" id="KW-1185">Reference proteome</keyword>
<dbReference type="KEGG" id="xbc:ELE36_06385"/>
<dbReference type="Gene3D" id="1.20.1250.20">
    <property type="entry name" value="MFS general substrate transporter like domains"/>
    <property type="match status" value="1"/>
</dbReference>
<feature type="transmembrane region" description="Helical" evidence="6">
    <location>
        <begin position="85"/>
        <end position="108"/>
    </location>
</feature>
<feature type="transmembrane region" description="Helical" evidence="6">
    <location>
        <begin position="252"/>
        <end position="278"/>
    </location>
</feature>
<evidence type="ECO:0000256" key="6">
    <source>
        <dbReference type="SAM" id="Phobius"/>
    </source>
</evidence>
<dbReference type="OrthoDB" id="9764259at2"/>
<dbReference type="CDD" id="cd17388">
    <property type="entry name" value="MFS_TetA"/>
    <property type="match status" value="1"/>
</dbReference>
<evidence type="ECO:0000256" key="1">
    <source>
        <dbReference type="ARBA" id="ARBA00004141"/>
    </source>
</evidence>
<dbReference type="InterPro" id="IPR001958">
    <property type="entry name" value="Tet-R_TetA/multi-R_MdtG-like"/>
</dbReference>
<dbReference type="InterPro" id="IPR020846">
    <property type="entry name" value="MFS_dom"/>
</dbReference>
<dbReference type="EMBL" id="CP035704">
    <property type="protein sequence ID" value="QBB70016.1"/>
    <property type="molecule type" value="Genomic_DNA"/>
</dbReference>
<dbReference type="Pfam" id="PF07690">
    <property type="entry name" value="MFS_1"/>
    <property type="match status" value="1"/>
</dbReference>
<evidence type="ECO:0000313" key="9">
    <source>
        <dbReference type="Proteomes" id="UP000291562"/>
    </source>
</evidence>
<feature type="transmembrane region" description="Helical" evidence="6">
    <location>
        <begin position="290"/>
        <end position="307"/>
    </location>
</feature>
<dbReference type="GO" id="GO:0022857">
    <property type="term" value="F:transmembrane transporter activity"/>
    <property type="evidence" value="ECO:0007669"/>
    <property type="project" value="InterPro"/>
</dbReference>
<comment type="subcellular location">
    <subcellularLocation>
        <location evidence="1">Membrane</location>
        <topology evidence="1">Multi-pass membrane protein</topology>
    </subcellularLocation>
</comment>
<feature type="transmembrane region" description="Helical" evidence="6">
    <location>
        <begin position="114"/>
        <end position="131"/>
    </location>
</feature>
<feature type="transmembrane region" description="Helical" evidence="6">
    <location>
        <begin position="352"/>
        <end position="374"/>
    </location>
</feature>
<dbReference type="Proteomes" id="UP000291562">
    <property type="component" value="Chromosome"/>
</dbReference>
<dbReference type="InterPro" id="IPR011701">
    <property type="entry name" value="MFS"/>
</dbReference>
<feature type="transmembrane region" description="Helical" evidence="6">
    <location>
        <begin position="211"/>
        <end position="232"/>
    </location>
</feature>
<evidence type="ECO:0000256" key="5">
    <source>
        <dbReference type="ARBA" id="ARBA00023136"/>
    </source>
</evidence>
<dbReference type="PRINTS" id="PR01035">
    <property type="entry name" value="TCRTETA"/>
</dbReference>
<name>A0A411HHL3_9GAMM</name>
<dbReference type="InterPro" id="IPR036259">
    <property type="entry name" value="MFS_trans_sf"/>
</dbReference>
<dbReference type="SUPFAM" id="SSF103473">
    <property type="entry name" value="MFS general substrate transporter"/>
    <property type="match status" value="1"/>
</dbReference>
<dbReference type="PANTHER" id="PTHR23504">
    <property type="entry name" value="MAJOR FACILITATOR SUPERFAMILY DOMAIN-CONTAINING PROTEIN 10"/>
    <property type="match status" value="1"/>
</dbReference>
<keyword evidence="5 6" id="KW-0472">Membrane</keyword>
<keyword evidence="3 6" id="KW-0812">Transmembrane</keyword>
<sequence>MNTIPAPPNPRSAAFIFVFITVALDMLALGVMVPVLPKLVTEFSGGNVAQASVVVGIFGFAWAAMQFFFSPVLGSLSDHFGRRPVIVLSNLGMGLDYLFMAMAPSLWWLFVGRLISGITAATYSTAGAYIADVTPPEQRAAKFGLLGAAFGLGFVIGPALGGVLGGIDLRLPFWVAAGLSLANAAYGFFVLPESLPRENRARFHWRSANPIGAMAFLRRHPLLLGLAVSGFLQRIAHESLPSVFVLNTEYRFAWNSATTGLFLAAIGLASMVVSALLVGPVVKRLGERQTLYVGLAFGAMGFALYGIAPNSLVFMIGLPLLAMWGLCGPALQGLMTRHVEPTEQGQLQGAQASLMGVAGMTGPLLFTQTFAVAIRENGVLHFPGAPFVLAALLVAGALTAAWLTLRKT</sequence>
<keyword evidence="2" id="KW-0813">Transport</keyword>
<feature type="transmembrane region" description="Helical" evidence="6">
    <location>
        <begin position="386"/>
        <end position="405"/>
    </location>
</feature>
<dbReference type="PROSITE" id="PS50850">
    <property type="entry name" value="MFS"/>
    <property type="match status" value="1"/>
</dbReference>
<protein>
    <submittedName>
        <fullName evidence="8">MFS transporter</fullName>
    </submittedName>
</protein>
<feature type="domain" description="Major facilitator superfamily (MFS) profile" evidence="7">
    <location>
        <begin position="14"/>
        <end position="408"/>
    </location>
</feature>
<keyword evidence="4 6" id="KW-1133">Transmembrane helix</keyword>
<evidence type="ECO:0000256" key="2">
    <source>
        <dbReference type="ARBA" id="ARBA00022448"/>
    </source>
</evidence>
<feature type="transmembrane region" description="Helical" evidence="6">
    <location>
        <begin position="143"/>
        <end position="167"/>
    </location>
</feature>
<dbReference type="RefSeq" id="WP_129832275.1">
    <property type="nucleotide sequence ID" value="NZ_CP035704.1"/>
</dbReference>
<evidence type="ECO:0000259" key="7">
    <source>
        <dbReference type="PROSITE" id="PS50850"/>
    </source>
</evidence>
<feature type="transmembrane region" description="Helical" evidence="6">
    <location>
        <begin position="313"/>
        <end position="331"/>
    </location>
</feature>
<evidence type="ECO:0000256" key="4">
    <source>
        <dbReference type="ARBA" id="ARBA00022989"/>
    </source>
</evidence>
<dbReference type="AlphaFoldDB" id="A0A411HHL3"/>
<evidence type="ECO:0000256" key="3">
    <source>
        <dbReference type="ARBA" id="ARBA00022692"/>
    </source>
</evidence>
<feature type="transmembrane region" description="Helical" evidence="6">
    <location>
        <begin position="173"/>
        <end position="191"/>
    </location>
</feature>
<reference evidence="8 9" key="1">
    <citation type="submission" date="2019-01" db="EMBL/GenBank/DDBJ databases">
        <title>Pseudolysobacter antarctica gen. nov., sp. nov., isolated from Fildes Peninsula, Antarctica.</title>
        <authorList>
            <person name="Wei Z."/>
            <person name="Peng F."/>
        </authorList>
    </citation>
    <scope>NUCLEOTIDE SEQUENCE [LARGE SCALE GENOMIC DNA]</scope>
    <source>
        <strain evidence="8 9">AQ6-296</strain>
    </source>
</reference>
<organism evidence="8 9">
    <name type="scientific">Pseudolysobacter antarcticus</name>
    <dbReference type="NCBI Taxonomy" id="2511995"/>
    <lineage>
        <taxon>Bacteria</taxon>
        <taxon>Pseudomonadati</taxon>
        <taxon>Pseudomonadota</taxon>
        <taxon>Gammaproteobacteria</taxon>
        <taxon>Lysobacterales</taxon>
        <taxon>Rhodanobacteraceae</taxon>
        <taxon>Pseudolysobacter</taxon>
    </lineage>
</organism>
<dbReference type="GO" id="GO:0016020">
    <property type="term" value="C:membrane"/>
    <property type="evidence" value="ECO:0007669"/>
    <property type="project" value="UniProtKB-SubCell"/>
</dbReference>
<evidence type="ECO:0000313" key="8">
    <source>
        <dbReference type="EMBL" id="QBB70016.1"/>
    </source>
</evidence>
<gene>
    <name evidence="8" type="ORF">ELE36_06385</name>
</gene>
<accession>A0A411HHL3</accession>
<proteinExistence type="predicted"/>